<keyword evidence="1" id="KW-1133">Transmembrane helix</keyword>
<feature type="transmembrane region" description="Helical" evidence="1">
    <location>
        <begin position="293"/>
        <end position="315"/>
    </location>
</feature>
<feature type="transmembrane region" description="Helical" evidence="1">
    <location>
        <begin position="254"/>
        <end position="273"/>
    </location>
</feature>
<evidence type="ECO:0008006" key="4">
    <source>
        <dbReference type="Google" id="ProtNLM"/>
    </source>
</evidence>
<feature type="transmembrane region" description="Helical" evidence="1">
    <location>
        <begin position="336"/>
        <end position="352"/>
    </location>
</feature>
<protein>
    <recommendedName>
        <fullName evidence="4">Amino acid permease</fullName>
    </recommendedName>
</protein>
<keyword evidence="3" id="KW-1185">Reference proteome</keyword>
<organism evidence="2 3">
    <name type="scientific">Hyphococcus luteus</name>
    <dbReference type="NCBI Taxonomy" id="2058213"/>
    <lineage>
        <taxon>Bacteria</taxon>
        <taxon>Pseudomonadati</taxon>
        <taxon>Pseudomonadota</taxon>
        <taxon>Alphaproteobacteria</taxon>
        <taxon>Parvularculales</taxon>
        <taxon>Parvularculaceae</taxon>
        <taxon>Hyphococcus</taxon>
    </lineage>
</organism>
<evidence type="ECO:0000256" key="1">
    <source>
        <dbReference type="SAM" id="Phobius"/>
    </source>
</evidence>
<dbReference type="EMBL" id="PJCH01000005">
    <property type="protein sequence ID" value="PQA87869.1"/>
    <property type="molecule type" value="Genomic_DNA"/>
</dbReference>
<feature type="transmembrane region" description="Helical" evidence="1">
    <location>
        <begin position="69"/>
        <end position="90"/>
    </location>
</feature>
<keyword evidence="1" id="KW-0812">Transmembrane</keyword>
<feature type="transmembrane region" description="Helical" evidence="1">
    <location>
        <begin position="145"/>
        <end position="170"/>
    </location>
</feature>
<comment type="caution">
    <text evidence="2">The sequence shown here is derived from an EMBL/GenBank/DDBJ whole genome shotgun (WGS) entry which is preliminary data.</text>
</comment>
<sequence>MEAASASFLSASNLVLMIVALLCLGVFFHPKLRTSPSWRATVTPLASIIGSGFLVAGPILAHAAGTKAWIAMSGLCLIAYLFGSAIRYNIAHVEPALAKGHTKTVSILERASQGTLSLAYFISVAYYINLFAAFGLRFGDITDPFWIRIIATVVIAFLGAMGGVGGLRALERLEVAAVGLKLCVIAGLLAALGLATGLMLAGGDFAWTAPAHPHGWAEFKILLGLVILVQGFETSRYLGDEYDGEMRVKTMRRAQWLSTAIYISFVLLITGYFKNGLPEEGGETAIIDMLAPIGAAAAPMIILAALASQFSAAVADMNGAGGLLSETAKGKVSVKAGDVTTAVVAIAIIWAANIYEIIAYASKAFVLYYALQSLQAALAARRNKNYGLMALFAFCVVLAAAIVIFAAPADV</sequence>
<feature type="transmembrane region" description="Helical" evidence="1">
    <location>
        <begin position="386"/>
        <end position="407"/>
    </location>
</feature>
<dbReference type="OrthoDB" id="271600at2"/>
<feature type="transmembrane region" description="Helical" evidence="1">
    <location>
        <begin position="118"/>
        <end position="139"/>
    </location>
</feature>
<reference evidence="2 3" key="1">
    <citation type="submission" date="2017-12" db="EMBL/GenBank/DDBJ databases">
        <authorList>
            <person name="Hurst M.R.H."/>
        </authorList>
    </citation>
    <scope>NUCLEOTIDE SEQUENCE [LARGE SCALE GENOMIC DNA]</scope>
    <source>
        <strain evidence="2 3">SY-3-19</strain>
    </source>
</reference>
<gene>
    <name evidence="2" type="ORF">CW354_05825</name>
</gene>
<dbReference type="Proteomes" id="UP000239504">
    <property type="component" value="Unassembled WGS sequence"/>
</dbReference>
<keyword evidence="1" id="KW-0472">Membrane</keyword>
<name>A0A2S7K5V7_9PROT</name>
<evidence type="ECO:0000313" key="3">
    <source>
        <dbReference type="Proteomes" id="UP000239504"/>
    </source>
</evidence>
<feature type="transmembrane region" description="Helical" evidence="1">
    <location>
        <begin position="6"/>
        <end position="28"/>
    </location>
</feature>
<feature type="transmembrane region" description="Helical" evidence="1">
    <location>
        <begin position="215"/>
        <end position="233"/>
    </location>
</feature>
<feature type="transmembrane region" description="Helical" evidence="1">
    <location>
        <begin position="182"/>
        <end position="203"/>
    </location>
</feature>
<dbReference type="RefSeq" id="WP_104829114.1">
    <property type="nucleotide sequence ID" value="NZ_PJCH01000005.1"/>
</dbReference>
<proteinExistence type="predicted"/>
<feature type="transmembrane region" description="Helical" evidence="1">
    <location>
        <begin position="40"/>
        <end position="63"/>
    </location>
</feature>
<dbReference type="Gene3D" id="1.20.1740.10">
    <property type="entry name" value="Amino acid/polyamine transporter I"/>
    <property type="match status" value="1"/>
</dbReference>
<evidence type="ECO:0000313" key="2">
    <source>
        <dbReference type="EMBL" id="PQA87869.1"/>
    </source>
</evidence>
<accession>A0A2S7K5V7</accession>
<dbReference type="AlphaFoldDB" id="A0A2S7K5V7"/>